<dbReference type="EMBL" id="LSYV01000078">
    <property type="protein sequence ID" value="KXZ43953.1"/>
    <property type="molecule type" value="Genomic_DNA"/>
</dbReference>
<proteinExistence type="predicted"/>
<dbReference type="InterPro" id="IPR011333">
    <property type="entry name" value="SKP1/BTB/POZ_sf"/>
</dbReference>
<dbReference type="AlphaFoldDB" id="A0A150G296"/>
<accession>A0A150G296</accession>
<evidence type="ECO:0000259" key="2">
    <source>
        <dbReference type="Pfam" id="PF07707"/>
    </source>
</evidence>
<dbReference type="OrthoDB" id="546755at2759"/>
<comment type="caution">
    <text evidence="3">The sequence shown here is derived from an EMBL/GenBank/DDBJ whole genome shotgun (WGS) entry which is preliminary data.</text>
</comment>
<evidence type="ECO:0000313" key="4">
    <source>
        <dbReference type="Proteomes" id="UP000075714"/>
    </source>
</evidence>
<feature type="domain" description="BACK" evidence="2">
    <location>
        <begin position="278"/>
        <end position="341"/>
    </location>
</feature>
<feature type="compositionally biased region" description="Gly residues" evidence="1">
    <location>
        <begin position="189"/>
        <end position="215"/>
    </location>
</feature>
<evidence type="ECO:0000313" key="3">
    <source>
        <dbReference type="EMBL" id="KXZ43953.1"/>
    </source>
</evidence>
<name>A0A150G296_GONPE</name>
<keyword evidence="4" id="KW-1185">Reference proteome</keyword>
<sequence>MTALLNARVSAALATRFGSEEDADCCILFVRSTAAEPAAGPDSVAAPEAAPADGIGAAQVRPGEALAEPLPAHKIVLRAASEQFRIKIDYQKAGQLDGGTLTAGGSLPTANAGALAGLPVIKVPLRNIAEVPAARAAIRFAYMGVVESGSSVREALELYRQGQYLQVEGCGAACIAAIEKQLEALPSGGSSGKGGRAGSGCGGGRGSDGGDGSAGGSSADSSSGLSSSVQQRLLEFFSCSSLWPEDPAFVPVLADAKPKLVSHFGDAITALNTPQLRQQLLALPAEGLEVLLQSDDFGTDVEDSVMLLLATWLQQNGDRAGAVTVERLCRLVRLAQLSPGFAEVILPALPYARWFPIKPAEAIHLLSRCTGAGVEAKRQRLMEAAKDKHGPQAPWFSSKPRRQCLTSGHFEWTIQEERLFALQPGSVQRVDGRFNNGLPVFPARGFEWYPSIDYNPAVEAVGIYLRCSLPSAYRLDEASLGGPLAATAQVGRARLEVDRWRDGLREVAFAHTFTADSYFEIGRGLGRPAALPLKPLPAAEASGGGKGSGTKPRWADYLHEGKLHGRVVLLPRTS</sequence>
<dbReference type="PANTHER" id="PTHR24410:SF23">
    <property type="entry name" value="BTB DOMAIN-CONTAINING PROTEIN-RELATED"/>
    <property type="match status" value="1"/>
</dbReference>
<reference evidence="4" key="1">
    <citation type="journal article" date="2016" name="Nat. Commun.">
        <title>The Gonium pectorale genome demonstrates co-option of cell cycle regulation during the evolution of multicellularity.</title>
        <authorList>
            <person name="Hanschen E.R."/>
            <person name="Marriage T.N."/>
            <person name="Ferris P.J."/>
            <person name="Hamaji T."/>
            <person name="Toyoda A."/>
            <person name="Fujiyama A."/>
            <person name="Neme R."/>
            <person name="Noguchi H."/>
            <person name="Minakuchi Y."/>
            <person name="Suzuki M."/>
            <person name="Kawai-Toyooka H."/>
            <person name="Smith D.R."/>
            <person name="Sparks H."/>
            <person name="Anderson J."/>
            <person name="Bakaric R."/>
            <person name="Luria V."/>
            <person name="Karger A."/>
            <person name="Kirschner M.W."/>
            <person name="Durand P.M."/>
            <person name="Michod R.E."/>
            <person name="Nozaki H."/>
            <person name="Olson B.J."/>
        </authorList>
    </citation>
    <scope>NUCLEOTIDE SEQUENCE [LARGE SCALE GENOMIC DNA]</scope>
    <source>
        <strain evidence="4">NIES-2863</strain>
    </source>
</reference>
<gene>
    <name evidence="3" type="ORF">GPECTOR_77g7</name>
</gene>
<dbReference type="InterPro" id="IPR051481">
    <property type="entry name" value="BTB-POZ/Galectin-3-binding"/>
</dbReference>
<dbReference type="Pfam" id="PF07707">
    <property type="entry name" value="BACK"/>
    <property type="match status" value="1"/>
</dbReference>
<protein>
    <recommendedName>
        <fullName evidence="2">BACK domain-containing protein</fullName>
    </recommendedName>
</protein>
<feature type="region of interest" description="Disordered" evidence="1">
    <location>
        <begin position="187"/>
        <end position="223"/>
    </location>
</feature>
<dbReference type="Gene3D" id="3.30.710.10">
    <property type="entry name" value="Potassium Channel Kv1.1, Chain A"/>
    <property type="match status" value="1"/>
</dbReference>
<dbReference type="PANTHER" id="PTHR24410">
    <property type="entry name" value="HL07962P-RELATED"/>
    <property type="match status" value="1"/>
</dbReference>
<dbReference type="Proteomes" id="UP000075714">
    <property type="component" value="Unassembled WGS sequence"/>
</dbReference>
<organism evidence="3 4">
    <name type="scientific">Gonium pectorale</name>
    <name type="common">Green alga</name>
    <dbReference type="NCBI Taxonomy" id="33097"/>
    <lineage>
        <taxon>Eukaryota</taxon>
        <taxon>Viridiplantae</taxon>
        <taxon>Chlorophyta</taxon>
        <taxon>core chlorophytes</taxon>
        <taxon>Chlorophyceae</taxon>
        <taxon>CS clade</taxon>
        <taxon>Chlamydomonadales</taxon>
        <taxon>Volvocaceae</taxon>
        <taxon>Gonium</taxon>
    </lineage>
</organism>
<evidence type="ECO:0000256" key="1">
    <source>
        <dbReference type="SAM" id="MobiDB-lite"/>
    </source>
</evidence>
<dbReference type="InterPro" id="IPR011705">
    <property type="entry name" value="BACK"/>
</dbReference>